<dbReference type="Proteomes" id="UP000238392">
    <property type="component" value="Unassembled WGS sequence"/>
</dbReference>
<reference evidence="2 3" key="1">
    <citation type="submission" date="2018-03" db="EMBL/GenBank/DDBJ databases">
        <title>Genomic Encyclopedia of Archaeal and Bacterial Type Strains, Phase II (KMG-II): from individual species to whole genera.</title>
        <authorList>
            <person name="Goeker M."/>
        </authorList>
    </citation>
    <scope>NUCLEOTIDE SEQUENCE [LARGE SCALE GENOMIC DNA]</scope>
    <source>
        <strain evidence="2 3">DSM 100212</strain>
    </source>
</reference>
<sequence>MVRYVMPLALALLLAACASPQEKCLRDSARELQVIDALIAEQQLVVARGYRVVEKLEPRNELVFCMGDRRRNVGVSFCNETRMTSREEAVAVDMELEQRKLTQLIAKRDALVSSTSRTQAACMALPGPRQ</sequence>
<keyword evidence="1" id="KW-0732">Signal</keyword>
<organism evidence="2 3">
    <name type="scientific">Donghicola tyrosinivorans</name>
    <dbReference type="NCBI Taxonomy" id="1652492"/>
    <lineage>
        <taxon>Bacteria</taxon>
        <taxon>Pseudomonadati</taxon>
        <taxon>Pseudomonadota</taxon>
        <taxon>Alphaproteobacteria</taxon>
        <taxon>Rhodobacterales</taxon>
        <taxon>Roseobacteraceae</taxon>
        <taxon>Donghicola</taxon>
    </lineage>
</organism>
<feature type="signal peptide" evidence="1">
    <location>
        <begin position="1"/>
        <end position="18"/>
    </location>
</feature>
<gene>
    <name evidence="2" type="ORF">CLV74_107123</name>
</gene>
<dbReference type="RefSeq" id="WP_106264950.1">
    <property type="nucleotide sequence ID" value="NZ_PVTQ01000007.1"/>
</dbReference>
<name>A0A2T0WPZ8_9RHOB</name>
<evidence type="ECO:0000256" key="1">
    <source>
        <dbReference type="SAM" id="SignalP"/>
    </source>
</evidence>
<evidence type="ECO:0000313" key="3">
    <source>
        <dbReference type="Proteomes" id="UP000238392"/>
    </source>
</evidence>
<accession>A0A2T0WPZ8</accession>
<dbReference type="EMBL" id="PVTQ01000007">
    <property type="protein sequence ID" value="PRY88781.1"/>
    <property type="molecule type" value="Genomic_DNA"/>
</dbReference>
<evidence type="ECO:0000313" key="2">
    <source>
        <dbReference type="EMBL" id="PRY88781.1"/>
    </source>
</evidence>
<dbReference type="PROSITE" id="PS51257">
    <property type="entry name" value="PROKAR_LIPOPROTEIN"/>
    <property type="match status" value="1"/>
</dbReference>
<comment type="caution">
    <text evidence="2">The sequence shown here is derived from an EMBL/GenBank/DDBJ whole genome shotgun (WGS) entry which is preliminary data.</text>
</comment>
<proteinExistence type="predicted"/>
<protein>
    <submittedName>
        <fullName evidence="2">Uncharacterized protein</fullName>
    </submittedName>
</protein>
<dbReference type="AlphaFoldDB" id="A0A2T0WPZ8"/>
<feature type="chain" id="PRO_5015450424" evidence="1">
    <location>
        <begin position="19"/>
        <end position="130"/>
    </location>
</feature>
<dbReference type="OrthoDB" id="7875456at2"/>
<keyword evidence="3" id="KW-1185">Reference proteome</keyword>